<gene>
    <name evidence="1" type="ORF">INT48_006594</name>
</gene>
<dbReference type="Proteomes" id="UP000613177">
    <property type="component" value="Unassembled WGS sequence"/>
</dbReference>
<reference evidence="1" key="1">
    <citation type="submission" date="2021-01" db="EMBL/GenBank/DDBJ databases">
        <title>Metabolic potential, ecology and presence of endohyphal bacteria is reflected in genomic diversity of Mucoromycotina.</title>
        <authorList>
            <person name="Muszewska A."/>
            <person name="Okrasinska A."/>
            <person name="Steczkiewicz K."/>
            <person name="Drgas O."/>
            <person name="Orlowska M."/>
            <person name="Perlinska-Lenart U."/>
            <person name="Aleksandrzak-Piekarczyk T."/>
            <person name="Szatraj K."/>
            <person name="Zielenkiewicz U."/>
            <person name="Pilsyk S."/>
            <person name="Malc E."/>
            <person name="Mieczkowski P."/>
            <person name="Kruszewska J.S."/>
            <person name="Biernat P."/>
            <person name="Pawlowska J."/>
        </authorList>
    </citation>
    <scope>NUCLEOTIDE SEQUENCE</scope>
    <source>
        <strain evidence="1">WA0000018081</strain>
    </source>
</reference>
<evidence type="ECO:0000313" key="2">
    <source>
        <dbReference type="Proteomes" id="UP000613177"/>
    </source>
</evidence>
<dbReference type="EMBL" id="JAEPRE010000008">
    <property type="protein sequence ID" value="KAG2237190.1"/>
    <property type="molecule type" value="Genomic_DNA"/>
</dbReference>
<accession>A0A8H7SVM0</accession>
<protein>
    <submittedName>
        <fullName evidence="1">Uncharacterized protein</fullName>
    </submittedName>
</protein>
<keyword evidence="2" id="KW-1185">Reference proteome</keyword>
<evidence type="ECO:0000313" key="1">
    <source>
        <dbReference type="EMBL" id="KAG2237190.1"/>
    </source>
</evidence>
<dbReference type="AlphaFoldDB" id="A0A8H7SVM0"/>
<proteinExistence type="predicted"/>
<sequence>MESAASLMKPWIGLHGYLYKLTKIEDYFVAAPISSIIIPKAFMDLDSFKETLTEAGKAMGDVYTLKNNSSDEPFEQLIFFRTKRRKPSN</sequence>
<comment type="caution">
    <text evidence="1">The sequence shown here is derived from an EMBL/GenBank/DDBJ whole genome shotgun (WGS) entry which is preliminary data.</text>
</comment>
<name>A0A8H7SVM0_9FUNG</name>
<organism evidence="1 2">
    <name type="scientific">Thamnidium elegans</name>
    <dbReference type="NCBI Taxonomy" id="101142"/>
    <lineage>
        <taxon>Eukaryota</taxon>
        <taxon>Fungi</taxon>
        <taxon>Fungi incertae sedis</taxon>
        <taxon>Mucoromycota</taxon>
        <taxon>Mucoromycotina</taxon>
        <taxon>Mucoromycetes</taxon>
        <taxon>Mucorales</taxon>
        <taxon>Mucorineae</taxon>
        <taxon>Mucoraceae</taxon>
        <taxon>Thamnidium</taxon>
    </lineage>
</organism>